<evidence type="ECO:0000313" key="4">
    <source>
        <dbReference type="Proteomes" id="UP000291572"/>
    </source>
</evidence>
<evidence type="ECO:0000256" key="1">
    <source>
        <dbReference type="SAM" id="MobiDB-lite"/>
    </source>
</evidence>
<keyword evidence="2" id="KW-1133">Transmembrane helix</keyword>
<dbReference type="AlphaFoldDB" id="A0A8G1ZGU7"/>
<evidence type="ECO:0000313" key="3">
    <source>
        <dbReference type="EMBL" id="RYM10705.1"/>
    </source>
</evidence>
<keyword evidence="2" id="KW-0812">Transmembrane</keyword>
<sequence length="157" mass="17445">MMGSQGKTRVIDPGQAPTTIRRPTVWANFQMKPLGRFTPEPPPPRAEIWKVSLALALLVLGIGIALFSFYDAGAISDDVFVAVVVFVVAVCIGVILSLDWEQTAHRRVRQPWQEVPPPFDFIALWSSEDRQPSGEDAPNLQETCRRKPPPSSRTKLP</sequence>
<proteinExistence type="predicted"/>
<feature type="transmembrane region" description="Helical" evidence="2">
    <location>
        <begin position="53"/>
        <end position="73"/>
    </location>
</feature>
<feature type="transmembrane region" description="Helical" evidence="2">
    <location>
        <begin position="79"/>
        <end position="100"/>
    </location>
</feature>
<keyword evidence="2" id="KW-0472">Membrane</keyword>
<dbReference type="Proteomes" id="UP000291572">
    <property type="component" value="Unassembled WGS sequence"/>
</dbReference>
<organism evidence="3 4">
    <name type="scientific">Sphingobium cupriresistens</name>
    <dbReference type="NCBI Taxonomy" id="1132417"/>
    <lineage>
        <taxon>Bacteria</taxon>
        <taxon>Pseudomonadati</taxon>
        <taxon>Pseudomonadota</taxon>
        <taxon>Alphaproteobacteria</taxon>
        <taxon>Sphingomonadales</taxon>
        <taxon>Sphingomonadaceae</taxon>
        <taxon>Sphingobium</taxon>
    </lineage>
</organism>
<dbReference type="OrthoDB" id="7477558at2"/>
<dbReference type="RefSeq" id="WP_129926612.1">
    <property type="nucleotide sequence ID" value="NZ_SEOO01000016.1"/>
</dbReference>
<evidence type="ECO:0000256" key="2">
    <source>
        <dbReference type="SAM" id="Phobius"/>
    </source>
</evidence>
<accession>A0A8G1ZGU7</accession>
<reference evidence="3 4" key="1">
    <citation type="submission" date="2019-02" db="EMBL/GenBank/DDBJ databases">
        <authorList>
            <person name="Feng G."/>
        </authorList>
    </citation>
    <scope>NUCLEOTIDE SEQUENCE [LARGE SCALE GENOMIC DNA]</scope>
    <source>
        <strain evidence="3 4">CCTCC AB 2011146</strain>
    </source>
</reference>
<dbReference type="EMBL" id="SEOO01000016">
    <property type="protein sequence ID" value="RYM10705.1"/>
    <property type="molecule type" value="Genomic_DNA"/>
</dbReference>
<feature type="region of interest" description="Disordered" evidence="1">
    <location>
        <begin position="129"/>
        <end position="157"/>
    </location>
</feature>
<name>A0A8G1ZGU7_9SPHN</name>
<comment type="caution">
    <text evidence="3">The sequence shown here is derived from an EMBL/GenBank/DDBJ whole genome shotgun (WGS) entry which is preliminary data.</text>
</comment>
<protein>
    <submittedName>
        <fullName evidence="3">Uncharacterized protein</fullName>
    </submittedName>
</protein>
<gene>
    <name evidence="3" type="ORF">EWH12_11185</name>
</gene>